<accession>F8JJM1</accession>
<feature type="compositionally biased region" description="Low complexity" evidence="1">
    <location>
        <begin position="497"/>
        <end position="507"/>
    </location>
</feature>
<dbReference type="EMBL" id="CP003229">
    <property type="protein sequence ID" value="AEW99933.1"/>
    <property type="molecule type" value="Genomic_DNA"/>
</dbReference>
<protein>
    <recommendedName>
        <fullName evidence="4">Bacteriocin biosynthesis cyclodehydratase domain-containing protein</fullName>
    </recommendedName>
</protein>
<dbReference type="OrthoDB" id="7783880at2"/>
<evidence type="ECO:0000313" key="2">
    <source>
        <dbReference type="EMBL" id="AEW99933.1"/>
    </source>
</evidence>
<organism evidence="2 3">
    <name type="scientific">Streptantibioticus cattleyicolor (strain ATCC 35852 / DSM 46488 / JCM 4925 / NBRC 14057 / NRRL 8057)</name>
    <name type="common">Streptomyces cattleya</name>
    <dbReference type="NCBI Taxonomy" id="1003195"/>
    <lineage>
        <taxon>Bacteria</taxon>
        <taxon>Bacillati</taxon>
        <taxon>Actinomycetota</taxon>
        <taxon>Actinomycetes</taxon>
        <taxon>Kitasatosporales</taxon>
        <taxon>Streptomycetaceae</taxon>
        <taxon>Streptantibioticus</taxon>
    </lineage>
</organism>
<gene>
    <name evidence="2" type="ordered locus">SCATT_p17400</name>
</gene>
<dbReference type="Gene3D" id="3.40.50.720">
    <property type="entry name" value="NAD(P)-binding Rossmann-like Domain"/>
    <property type="match status" value="1"/>
</dbReference>
<accession>G8XI27</accession>
<dbReference type="KEGG" id="scy:SCATT_p17400"/>
<dbReference type="Proteomes" id="UP000007842">
    <property type="component" value="Plasmid pSCATT"/>
</dbReference>
<dbReference type="AlphaFoldDB" id="F8JJM1"/>
<evidence type="ECO:0000256" key="1">
    <source>
        <dbReference type="SAM" id="MobiDB-lite"/>
    </source>
</evidence>
<evidence type="ECO:0008006" key="4">
    <source>
        <dbReference type="Google" id="ProtNLM"/>
    </source>
</evidence>
<dbReference type="KEGG" id="sct:SCAT_p0009"/>
<feature type="region of interest" description="Disordered" evidence="1">
    <location>
        <begin position="688"/>
        <end position="713"/>
    </location>
</feature>
<reference evidence="3" key="1">
    <citation type="submission" date="2011-12" db="EMBL/GenBank/DDBJ databases">
        <title>Complete genome sequence of Streptomyces cattleya strain DSM 46488.</title>
        <authorList>
            <person name="Ou H.-Y."/>
            <person name="Li P."/>
            <person name="Zhao C."/>
            <person name="O'Hagan D."/>
            <person name="Deng Z."/>
        </authorList>
    </citation>
    <scope>NUCLEOTIDE SEQUENCE [LARGE SCALE GENOMIC DNA]</scope>
    <source>
        <strain evidence="3">ATCC 35852 / DSM 46488 / JCM 4925 / NBRC 14057 / NRRL 8057</strain>
        <plasmid evidence="3">Plasmid pSCATT</plasmid>
    </source>
</reference>
<dbReference type="PATRIC" id="fig|1003195.11.peg.8"/>
<proteinExistence type="predicted"/>
<name>F8JJM1_STREN</name>
<evidence type="ECO:0000313" key="3">
    <source>
        <dbReference type="Proteomes" id="UP000007842"/>
    </source>
</evidence>
<dbReference type="RefSeq" id="WP_014150466.1">
    <property type="nucleotide sequence ID" value="NC_016113.1"/>
</dbReference>
<dbReference type="Gene3D" id="3.40.109.10">
    <property type="entry name" value="NADH Oxidase"/>
    <property type="match status" value="1"/>
</dbReference>
<dbReference type="HOGENOM" id="CLU_387278_0_0_11"/>
<dbReference type="InterPro" id="IPR000415">
    <property type="entry name" value="Nitroreductase-like"/>
</dbReference>
<keyword evidence="3" id="KW-1185">Reference proteome</keyword>
<keyword evidence="2" id="KW-0614">Plasmid</keyword>
<feature type="region of interest" description="Disordered" evidence="1">
    <location>
        <begin position="483"/>
        <end position="507"/>
    </location>
</feature>
<sequence length="713" mass="72284">MKLPTRSVGAGTAARHLHRSPLPAVPRLPRLRHGIRFLRLPDGIQFDGGPEREVLRGTATRHLLPRLLPLLDGAHDVAALAEAAGSETGVIERLLALLHLRGLLEEGAFVPGTPTALALSRLGATTWADAHAGQSVDRLAAARVALHGTAPLLSELAGALREAGTGEVVTAGPQPCPADLAVVLLGPCGMAGDEAERLSAAYAREPVALLPWFVAGPVSVIGPLLAPELDLCLGCLRRELADTGSTPPPGPADPWTAVHAALACREVLALLAHVPPAHSPDGATRYDLEAWTTERAMPTAGPSCPVCRPRSAAEEASEPAACPGCTPAAGRLPGADVPSDHLPTAGSSCPACHPRSAAEEACEPAPRPACVPAAHRPPDADVPAAHVPTAGSSCPACHPRSAAEEACEPAACPGCVPAAGRPLDADPVSVAVRYHQAVAKPALHRVTPASRLQSLSRLPAAVQERRRWPSAALVPLPALPAPGTPWRPAGPPGTSWGGAADAGTPRGPAGPPGIPWDGAGAGAATAAKAPALGDLALLLGMTAGRRGAQGMDFWAPSGGNLGSPCLYLAARGIDGLADGCYGYDALAHALARLAGLPAVDLVPGPHAPSAVLVLTGDVPRIQGKYGPFALHLACLDAGVALTQLETAAGLLGHRVTLHDDLPAPGVAALADAFLIDSGREPVTAVLSVTPHARDRGEPPPSTGAAGPVHPQER</sequence>
<geneLocation type="plasmid" evidence="2 3">
    <name>pSCATT</name>
</geneLocation>
<dbReference type="GO" id="GO:0016491">
    <property type="term" value="F:oxidoreductase activity"/>
    <property type="evidence" value="ECO:0007669"/>
    <property type="project" value="InterPro"/>
</dbReference>